<comment type="function">
    <text evidence="9">Heme-dependent dioxygenase that catalyzes the oxidative cleavage of the L-tryptophan (L-Trp) pyrrole ring and converts L-tryptophan to N-formyl-L-kynurenine. Catalyzes the oxidative cleavage of the indole moiety.</text>
</comment>
<gene>
    <name evidence="9" type="primary">kynA</name>
    <name evidence="10" type="ORF">PCIT_b0018</name>
</gene>
<feature type="binding site" evidence="9">
    <location>
        <position position="263"/>
    </location>
    <ligand>
        <name>substrate</name>
    </ligand>
</feature>
<evidence type="ECO:0000256" key="8">
    <source>
        <dbReference type="ARBA" id="ARBA00050412"/>
    </source>
</evidence>
<evidence type="ECO:0000313" key="10">
    <source>
        <dbReference type="EMBL" id="KAF7764112.1"/>
    </source>
</evidence>
<dbReference type="Pfam" id="PF03301">
    <property type="entry name" value="Trp_dioxygenase"/>
    <property type="match status" value="1"/>
</dbReference>
<evidence type="ECO:0000256" key="4">
    <source>
        <dbReference type="ARBA" id="ARBA00022964"/>
    </source>
</evidence>
<comment type="cofactor">
    <cofactor evidence="9">
        <name>heme</name>
        <dbReference type="ChEBI" id="CHEBI:30413"/>
    </cofactor>
    <text evidence="9">Binds 1 heme group per subunit.</text>
</comment>
<dbReference type="GO" id="GO:0020037">
    <property type="term" value="F:heme binding"/>
    <property type="evidence" value="ECO:0007669"/>
    <property type="project" value="UniProtKB-UniRule"/>
</dbReference>
<evidence type="ECO:0000256" key="2">
    <source>
        <dbReference type="ARBA" id="ARBA00022617"/>
    </source>
</evidence>
<dbReference type="HAMAP" id="MF_01972">
    <property type="entry name" value="T23O"/>
    <property type="match status" value="1"/>
</dbReference>
<dbReference type="PANTHER" id="PTHR10138:SF0">
    <property type="entry name" value="TRYPTOPHAN 2,3-DIOXYGENASE"/>
    <property type="match status" value="1"/>
</dbReference>
<dbReference type="NCBIfam" id="TIGR03036">
    <property type="entry name" value="trp_2_3_diox"/>
    <property type="match status" value="1"/>
</dbReference>
<feature type="binding site" evidence="9">
    <location>
        <begin position="60"/>
        <end position="64"/>
    </location>
    <ligand>
        <name>substrate</name>
    </ligand>
</feature>
<dbReference type="GO" id="GO:0019441">
    <property type="term" value="P:L-tryptophan catabolic process to kynurenine"/>
    <property type="evidence" value="ECO:0007669"/>
    <property type="project" value="UniProtKB-UniRule"/>
</dbReference>
<proteinExistence type="inferred from homology"/>
<dbReference type="GO" id="GO:0004833">
    <property type="term" value="F:L-tryptophan 2,3-dioxygenase activity"/>
    <property type="evidence" value="ECO:0007669"/>
    <property type="project" value="UniProtKB-UniRule"/>
</dbReference>
<protein>
    <recommendedName>
        <fullName evidence="9">Tryptophan 2,3-dioxygenase</fullName>
        <shortName evidence="9">TDO</shortName>
        <ecNumber evidence="9">1.13.11.11</ecNumber>
    </recommendedName>
    <alternativeName>
        <fullName evidence="9">Tryptamin 2,3-dioxygenase</fullName>
    </alternativeName>
    <alternativeName>
        <fullName evidence="9">Tryptophan oxygenase</fullName>
        <shortName evidence="9">TO</shortName>
        <shortName evidence="9">TRPO</shortName>
    </alternativeName>
    <alternativeName>
        <fullName evidence="9">Tryptophan pyrrolase</fullName>
    </alternativeName>
    <alternativeName>
        <fullName evidence="9">Tryptophanase</fullName>
    </alternativeName>
</protein>
<keyword evidence="6 9" id="KW-0408">Iron</keyword>
<dbReference type="PANTHER" id="PTHR10138">
    <property type="entry name" value="TRYPTOPHAN 2,3-DIOXYGENASE"/>
    <property type="match status" value="1"/>
</dbReference>
<dbReference type="InterPro" id="IPR004981">
    <property type="entry name" value="Trp_2_3_dOase"/>
</dbReference>
<evidence type="ECO:0000256" key="5">
    <source>
        <dbReference type="ARBA" id="ARBA00023002"/>
    </source>
</evidence>
<dbReference type="GO" id="GO:0046872">
    <property type="term" value="F:metal ion binding"/>
    <property type="evidence" value="ECO:0007669"/>
    <property type="project" value="UniProtKB-KW"/>
</dbReference>
<name>A0AAD4ADN6_9GAMM</name>
<comment type="subunit">
    <text evidence="1 9">Homotetramer.</text>
</comment>
<evidence type="ECO:0000256" key="6">
    <source>
        <dbReference type="ARBA" id="ARBA00023004"/>
    </source>
</evidence>
<comment type="caution">
    <text evidence="10">The sequence shown here is derived from an EMBL/GenBank/DDBJ whole genome shotgun (WGS) entry which is preliminary data.</text>
</comment>
<evidence type="ECO:0000256" key="1">
    <source>
        <dbReference type="ARBA" id="ARBA00011881"/>
    </source>
</evidence>
<evidence type="ECO:0000256" key="7">
    <source>
        <dbReference type="ARBA" id="ARBA00023079"/>
    </source>
</evidence>
<dbReference type="Gene3D" id="1.20.58.480">
    <property type="match status" value="1"/>
</dbReference>
<dbReference type="SUPFAM" id="SSF140959">
    <property type="entry name" value="Indolic compounds 2,3-dioxygenase-like"/>
    <property type="match status" value="1"/>
</dbReference>
<keyword evidence="2 9" id="KW-0349">Heme</keyword>
<feature type="binding site" evidence="9">
    <location>
        <position position="126"/>
    </location>
    <ligand>
        <name>substrate</name>
    </ligand>
</feature>
<dbReference type="EC" id="1.13.11.11" evidence="9"/>
<comment type="similarity">
    <text evidence="9">Belongs to the tryptophan 2,3-dioxygenase family.</text>
</comment>
<dbReference type="InterPro" id="IPR037217">
    <property type="entry name" value="Trp/Indoleamine_2_3_dOase-like"/>
</dbReference>
<dbReference type="Proteomes" id="UP000016487">
    <property type="component" value="Unassembled WGS sequence"/>
</dbReference>
<keyword evidence="7 9" id="KW-0823">Tryptophan catabolism</keyword>
<evidence type="ECO:0000256" key="9">
    <source>
        <dbReference type="HAMAP-Rule" id="MF_01972"/>
    </source>
</evidence>
<feature type="binding site" description="axial binding residue" evidence="9">
    <location>
        <position position="249"/>
    </location>
    <ligand>
        <name>heme</name>
        <dbReference type="ChEBI" id="CHEBI:30413"/>
    </ligand>
    <ligandPart>
        <name>Fe</name>
        <dbReference type="ChEBI" id="CHEBI:18248"/>
    </ligandPart>
</feature>
<dbReference type="AlphaFoldDB" id="A0AAD4ADN6"/>
<dbReference type="RefSeq" id="WP_010365677.1">
    <property type="nucleotide sequence ID" value="NZ_AHBZ03000027.1"/>
</dbReference>
<comment type="pathway">
    <text evidence="9">Amino-acid degradation; L-tryptophan degradation via kynurenine pathway; L-kynurenine from L-tryptophan: step 1/2.</text>
</comment>
<feature type="binding site" evidence="9">
    <location>
        <position position="122"/>
    </location>
    <ligand>
        <name>substrate</name>
    </ligand>
</feature>
<evidence type="ECO:0000313" key="11">
    <source>
        <dbReference type="Proteomes" id="UP000016487"/>
    </source>
</evidence>
<reference evidence="10" key="1">
    <citation type="journal article" date="2012" name="J. Bacteriol.">
        <title>Genome sequences of type strains of seven species of the marine bacterium Pseudoalteromonas.</title>
        <authorList>
            <person name="Xie B.B."/>
            <person name="Shu Y.L."/>
            <person name="Qin Q.L."/>
            <person name="Rong J.C."/>
            <person name="Zhang X.Y."/>
            <person name="Chen X.L."/>
            <person name="Shi M."/>
            <person name="He H.L."/>
            <person name="Zhou B.C."/>
            <person name="Zhang Y.Z."/>
        </authorList>
    </citation>
    <scope>NUCLEOTIDE SEQUENCE</scope>
    <source>
        <strain evidence="10">DSM 8771</strain>
    </source>
</reference>
<keyword evidence="4 9" id="KW-0223">Dioxygenase</keyword>
<comment type="catalytic activity">
    <reaction evidence="8 9">
        <text>L-tryptophan + O2 = N-formyl-L-kynurenine</text>
        <dbReference type="Rhea" id="RHEA:24536"/>
        <dbReference type="ChEBI" id="CHEBI:15379"/>
        <dbReference type="ChEBI" id="CHEBI:57912"/>
        <dbReference type="ChEBI" id="CHEBI:58629"/>
        <dbReference type="EC" id="1.13.11.11"/>
    </reaction>
</comment>
<dbReference type="InterPro" id="IPR017485">
    <property type="entry name" value="Trp_2-3-dOase_bac"/>
</dbReference>
<dbReference type="EMBL" id="AHBZ03000027">
    <property type="protein sequence ID" value="KAF7764112.1"/>
    <property type="molecule type" value="Genomic_DNA"/>
</dbReference>
<dbReference type="GO" id="GO:0019442">
    <property type="term" value="P:L-tryptophan catabolic process to acetyl-CoA"/>
    <property type="evidence" value="ECO:0007669"/>
    <property type="project" value="TreeGrafter"/>
</dbReference>
<evidence type="ECO:0000256" key="3">
    <source>
        <dbReference type="ARBA" id="ARBA00022723"/>
    </source>
</evidence>
<organism evidence="10 11">
    <name type="scientific">Pseudoalteromonas citrea</name>
    <dbReference type="NCBI Taxonomy" id="43655"/>
    <lineage>
        <taxon>Bacteria</taxon>
        <taxon>Pseudomonadati</taxon>
        <taxon>Pseudomonadota</taxon>
        <taxon>Gammaproteobacteria</taxon>
        <taxon>Alteromonadales</taxon>
        <taxon>Pseudoalteromonadaceae</taxon>
        <taxon>Pseudoalteromonas</taxon>
    </lineage>
</organism>
<keyword evidence="5 9" id="KW-0560">Oxidoreductase</keyword>
<dbReference type="FunFam" id="1.20.58.480:FF:000001">
    <property type="entry name" value="Tryptophan 2,3-dioxygenase"/>
    <property type="match status" value="1"/>
</dbReference>
<accession>A0AAD4ADN6</accession>
<sequence>MSCPYNNKPDTTTPHSNYRAMEDNIHTDFKDDMSYGDYLNLEKVLSAQHPLSEQHDEMLFIVIHQASELWIKLAGHELNEAINNIKTGDFGHAFKVISRVKQILGQLTQSWGILSTLTPVDYLKFRDTLGHSSGFQSYGYRKIEFLLGNKNSQLLKVHESNQTVHQELSHILHQPSLYDETLIALKSHGLNIDDNAIARDFSLPYQTNESVLTAWLTVYQNAEQYFHLYELAEKLVDIEDSFQQWRFKHMYTVQRIIGNKVGTGGSSGVGFLKKALDISFFPELFELRTQL</sequence>
<keyword evidence="3 9" id="KW-0479">Metal-binding</keyword>
<reference evidence="10" key="2">
    <citation type="submission" date="2015-03" db="EMBL/GenBank/DDBJ databases">
        <title>Genome sequence of Pseudoalteromonas citrea.</title>
        <authorList>
            <person name="Xie B.-B."/>
            <person name="Rong J.-C."/>
            <person name="Qin Q.-L."/>
            <person name="Zhang Y.-Z."/>
        </authorList>
    </citation>
    <scope>NUCLEOTIDE SEQUENCE</scope>
    <source>
        <strain evidence="10">DSM 8771</strain>
    </source>
</reference>